<accession>A0AA39YQ25</accession>
<dbReference type="EMBL" id="JAULSV010000001">
    <property type="protein sequence ID" value="KAK0656608.1"/>
    <property type="molecule type" value="Genomic_DNA"/>
</dbReference>
<keyword evidence="2" id="KW-1185">Reference proteome</keyword>
<organism evidence="1 2">
    <name type="scientific">Cercophora newfieldiana</name>
    <dbReference type="NCBI Taxonomy" id="92897"/>
    <lineage>
        <taxon>Eukaryota</taxon>
        <taxon>Fungi</taxon>
        <taxon>Dikarya</taxon>
        <taxon>Ascomycota</taxon>
        <taxon>Pezizomycotina</taxon>
        <taxon>Sordariomycetes</taxon>
        <taxon>Sordariomycetidae</taxon>
        <taxon>Sordariales</taxon>
        <taxon>Lasiosphaeriaceae</taxon>
        <taxon>Cercophora</taxon>
    </lineage>
</organism>
<dbReference type="Proteomes" id="UP001174936">
    <property type="component" value="Unassembled WGS sequence"/>
</dbReference>
<gene>
    <name evidence="1" type="ORF">B0T16DRAFT_41635</name>
</gene>
<sequence length="79" mass="8869">MARICMNISIQVQKSCCKRCKGGCHLSCPDQPPTQSLDRSRLTLPPPPTSIYATTLKSSATHTSLAYWLLFQVFTHFRV</sequence>
<reference evidence="1" key="1">
    <citation type="submission" date="2023-06" db="EMBL/GenBank/DDBJ databases">
        <title>Genome-scale phylogeny and comparative genomics of the fungal order Sordariales.</title>
        <authorList>
            <consortium name="Lawrence Berkeley National Laboratory"/>
            <person name="Hensen N."/>
            <person name="Bonometti L."/>
            <person name="Westerberg I."/>
            <person name="Brannstrom I.O."/>
            <person name="Guillou S."/>
            <person name="Cros-Aarteil S."/>
            <person name="Calhoun S."/>
            <person name="Haridas S."/>
            <person name="Kuo A."/>
            <person name="Mondo S."/>
            <person name="Pangilinan J."/>
            <person name="Riley R."/>
            <person name="Labutti K."/>
            <person name="Andreopoulos B."/>
            <person name="Lipzen A."/>
            <person name="Chen C."/>
            <person name="Yanf M."/>
            <person name="Daum C."/>
            <person name="Ng V."/>
            <person name="Clum A."/>
            <person name="Steindorff A."/>
            <person name="Ohm R."/>
            <person name="Martin F."/>
            <person name="Silar P."/>
            <person name="Natvig D."/>
            <person name="Lalanne C."/>
            <person name="Gautier V."/>
            <person name="Ament-Velasquez S.L."/>
            <person name="Kruys A."/>
            <person name="Hutchinson M.I."/>
            <person name="Powell A.J."/>
            <person name="Barry K."/>
            <person name="Miller A.N."/>
            <person name="Grigoriev I.V."/>
            <person name="Debuchy R."/>
            <person name="Gladieux P."/>
            <person name="Thoren M.H."/>
            <person name="Johannesson H."/>
        </authorList>
    </citation>
    <scope>NUCLEOTIDE SEQUENCE</scope>
    <source>
        <strain evidence="1">SMH2532-1</strain>
    </source>
</reference>
<dbReference type="AlphaFoldDB" id="A0AA39YQ25"/>
<name>A0AA39YQ25_9PEZI</name>
<comment type="caution">
    <text evidence="1">The sequence shown here is derived from an EMBL/GenBank/DDBJ whole genome shotgun (WGS) entry which is preliminary data.</text>
</comment>
<evidence type="ECO:0000313" key="2">
    <source>
        <dbReference type="Proteomes" id="UP001174936"/>
    </source>
</evidence>
<protein>
    <submittedName>
        <fullName evidence="1">Uncharacterized protein</fullName>
    </submittedName>
</protein>
<evidence type="ECO:0000313" key="1">
    <source>
        <dbReference type="EMBL" id="KAK0656608.1"/>
    </source>
</evidence>
<proteinExistence type="predicted"/>